<keyword evidence="3" id="KW-1185">Reference proteome</keyword>
<dbReference type="Proteomes" id="UP000585226">
    <property type="component" value="Unassembled WGS sequence"/>
</dbReference>
<dbReference type="EMBL" id="JACARY010000081">
    <property type="protein sequence ID" value="NWD98621.1"/>
    <property type="molecule type" value="Genomic_DNA"/>
</dbReference>
<organism evidence="2 4">
    <name type="scientific">Pseudomonas reactans</name>
    <dbReference type="NCBI Taxonomy" id="117680"/>
    <lineage>
        <taxon>Bacteria</taxon>
        <taxon>Pseudomonadati</taxon>
        <taxon>Pseudomonadota</taxon>
        <taxon>Gammaproteobacteria</taxon>
        <taxon>Pseudomonadales</taxon>
        <taxon>Pseudomonadaceae</taxon>
        <taxon>Pseudomonas</taxon>
    </lineage>
</organism>
<comment type="caution">
    <text evidence="2">The sequence shown here is derived from an EMBL/GenBank/DDBJ whole genome shotgun (WGS) entry which is preliminary data.</text>
</comment>
<proteinExistence type="predicted"/>
<accession>A0A7Y8FYQ7</accession>
<dbReference type="AlphaFoldDB" id="A0A7Y8FYQ7"/>
<evidence type="ECO:0000313" key="2">
    <source>
        <dbReference type="EMBL" id="NWE88012.1"/>
    </source>
</evidence>
<gene>
    <name evidence="1" type="ORF">HX871_29820</name>
    <name evidence="2" type="ORF">HX893_07705</name>
</gene>
<sequence>MHTDLKTLWLRENQRRRLLWALERLRPNSEEAKPLLAELKDIELQDLENPIGNAYSMTVDELRERVPETELQGSDGHLFVIVIDQHIPQPWHARFEAASALSSRLQQGSYAIDWRRFLRCWMRDMQHVAAHRESCKTDYV</sequence>
<dbReference type="RefSeq" id="WP_177062066.1">
    <property type="nucleotide sequence ID" value="NZ_JACARY010000081.1"/>
</dbReference>
<protein>
    <submittedName>
        <fullName evidence="2">Uncharacterized protein</fullName>
    </submittedName>
</protein>
<name>A0A7Y8FYQ7_9PSED</name>
<dbReference type="EMBL" id="JACASD010000016">
    <property type="protein sequence ID" value="NWE88012.1"/>
    <property type="molecule type" value="Genomic_DNA"/>
</dbReference>
<evidence type="ECO:0000313" key="1">
    <source>
        <dbReference type="EMBL" id="NWD98621.1"/>
    </source>
</evidence>
<evidence type="ECO:0000313" key="3">
    <source>
        <dbReference type="Proteomes" id="UP000572863"/>
    </source>
</evidence>
<dbReference type="Proteomes" id="UP000572863">
    <property type="component" value="Unassembled WGS sequence"/>
</dbReference>
<reference evidence="3 4" key="1">
    <citation type="submission" date="2020-04" db="EMBL/GenBank/DDBJ databases">
        <title>Molecular characterization of pseudomonads from Agaricus bisporus reveal novel blotch 2 pathogens in Western Europe.</title>
        <authorList>
            <person name="Taparia T."/>
            <person name="Krijger M."/>
            <person name="Haynes E."/>
            <person name="Elpinstone J.G."/>
            <person name="Noble R."/>
            <person name="Van Der Wolf J."/>
        </authorList>
    </citation>
    <scope>NUCLEOTIDE SEQUENCE [LARGE SCALE GENOMIC DNA]</scope>
    <source>
        <strain evidence="1 3">P7774</strain>
        <strain evidence="2 4">P8021</strain>
    </source>
</reference>
<evidence type="ECO:0000313" key="4">
    <source>
        <dbReference type="Proteomes" id="UP000585226"/>
    </source>
</evidence>